<comment type="caution">
    <text evidence="3">The sequence shown here is derived from an EMBL/GenBank/DDBJ whole genome shotgun (WGS) entry which is preliminary data.</text>
</comment>
<feature type="region of interest" description="Disordered" evidence="1">
    <location>
        <begin position="455"/>
        <end position="487"/>
    </location>
</feature>
<feature type="transmembrane region" description="Helical" evidence="2">
    <location>
        <begin position="12"/>
        <end position="32"/>
    </location>
</feature>
<keyword evidence="2" id="KW-1133">Transmembrane helix</keyword>
<reference evidence="3" key="1">
    <citation type="journal article" date="2020" name="mSystems">
        <title>Genome- and Community-Level Interaction Insights into Carbon Utilization and Element Cycling Functions of Hydrothermarchaeota in Hydrothermal Sediment.</title>
        <authorList>
            <person name="Zhou Z."/>
            <person name="Liu Y."/>
            <person name="Xu W."/>
            <person name="Pan J."/>
            <person name="Luo Z.H."/>
            <person name="Li M."/>
        </authorList>
    </citation>
    <scope>NUCLEOTIDE SEQUENCE [LARGE SCALE GENOMIC DNA]</scope>
    <source>
        <strain evidence="3">SpSt-579</strain>
    </source>
</reference>
<organism evidence="3">
    <name type="scientific">candidate division CPR3 bacterium</name>
    <dbReference type="NCBI Taxonomy" id="2268181"/>
    <lineage>
        <taxon>Bacteria</taxon>
        <taxon>Bacteria division CPR3</taxon>
    </lineage>
</organism>
<accession>A0A7C4M041</accession>
<evidence type="ECO:0000256" key="1">
    <source>
        <dbReference type="SAM" id="MobiDB-lite"/>
    </source>
</evidence>
<keyword evidence="2" id="KW-0812">Transmembrane</keyword>
<proteinExistence type="predicted"/>
<name>A0A7C4M041_UNCC3</name>
<dbReference type="EMBL" id="DSYQ01000001">
    <property type="protein sequence ID" value="HGT70670.1"/>
    <property type="molecule type" value="Genomic_DNA"/>
</dbReference>
<evidence type="ECO:0000256" key="2">
    <source>
        <dbReference type="SAM" id="Phobius"/>
    </source>
</evidence>
<keyword evidence="2" id="KW-0472">Membrane</keyword>
<evidence type="ECO:0000313" key="3">
    <source>
        <dbReference type="EMBL" id="HGT70670.1"/>
    </source>
</evidence>
<sequence>MNNPAKNKKGQISNALLGILFILFAVGGYFIYKSVMNNRIETNKGKVVQTANTAVPVENKDGKVVTTCADAGPFANLCKIACDQVAREQGIFLEKGQTDKASHDAMIAACPQTIWDAYIANSEDCGGIDDIKKARSCVKESLLLAGVTDIKKVLGTKPKDFRDLVTLTESIKADTKDMKPRVKDIQKRVKDMQPRVKHTEALTAKIAKKLGVNDALGVVPKTGKAKTTPASNAGGPATPGQAATCAAKIAAIANSGEKDACVRTYRYIHEAGLDCFQSDKEARDRIAAHSNKCEAANDKGLKKYTNIGHRSFREMSGWNGVQRAWGRDLNNGWEANAGGDIVGLAFNGFKLYQVADWASNNLLTAKQQDKWLGRDPVTGYPITGGGPQDPDGPIDGDDVCAGCAGPGNPGDTTYAGMIGNSGVPINTHIDAMTPVSGIGGTGIYGNAPVIKNGAGHSQDNTLPSNLTAEGHSAGTTKLGLSSSEGLY</sequence>
<dbReference type="AlphaFoldDB" id="A0A7C4M041"/>
<gene>
    <name evidence="3" type="ORF">ENT43_00230</name>
</gene>
<protein>
    <submittedName>
        <fullName evidence="3">Uncharacterized protein</fullName>
    </submittedName>
</protein>